<keyword evidence="3" id="KW-1185">Reference proteome</keyword>
<dbReference type="EMBL" id="PDEP01000001">
    <property type="protein sequence ID" value="PEN09418.1"/>
    <property type="molecule type" value="Genomic_DNA"/>
</dbReference>
<evidence type="ECO:0000313" key="2">
    <source>
        <dbReference type="EMBL" id="PEN09418.1"/>
    </source>
</evidence>
<reference evidence="2 3" key="1">
    <citation type="submission" date="2017-10" db="EMBL/GenBank/DDBJ databases">
        <title>Draft genome of Longimonas halophila.</title>
        <authorList>
            <person name="Goh K.M."/>
            <person name="Shamsir M.S."/>
            <person name="Lim S.W."/>
        </authorList>
    </citation>
    <scope>NUCLEOTIDE SEQUENCE [LARGE SCALE GENOMIC DNA]</scope>
    <source>
        <strain evidence="2 3">KCTC 42399</strain>
    </source>
</reference>
<organism evidence="2 3">
    <name type="scientific">Longimonas halophila</name>
    <dbReference type="NCBI Taxonomy" id="1469170"/>
    <lineage>
        <taxon>Bacteria</taxon>
        <taxon>Pseudomonadati</taxon>
        <taxon>Rhodothermota</taxon>
        <taxon>Rhodothermia</taxon>
        <taxon>Rhodothermales</taxon>
        <taxon>Salisaetaceae</taxon>
        <taxon>Longimonas</taxon>
    </lineage>
</organism>
<proteinExistence type="predicted"/>
<evidence type="ECO:0000256" key="1">
    <source>
        <dbReference type="SAM" id="MobiDB-lite"/>
    </source>
</evidence>
<dbReference type="Proteomes" id="UP000221024">
    <property type="component" value="Unassembled WGS sequence"/>
</dbReference>
<protein>
    <submittedName>
        <fullName evidence="2">Uncharacterized protein</fullName>
    </submittedName>
</protein>
<comment type="caution">
    <text evidence="2">The sequence shown here is derived from an EMBL/GenBank/DDBJ whole genome shotgun (WGS) entry which is preliminary data.</text>
</comment>
<evidence type="ECO:0000313" key="3">
    <source>
        <dbReference type="Proteomes" id="UP000221024"/>
    </source>
</evidence>
<gene>
    <name evidence="2" type="ORF">CRI93_01445</name>
</gene>
<dbReference type="OrthoDB" id="1490753at2"/>
<dbReference type="AlphaFoldDB" id="A0A2H3PAX2"/>
<accession>A0A2H3PAX2</accession>
<sequence>MFARFRTSHRSDSSISHRQRWGSVLVVLFLVGLVGMGQWTALGHQVLSRVPLLRSVTAAPDTTTQVMNPAAFTVGNHPNHPDARYPSYLLPSVFAGEQESTLSEFHRILDLYTKRQGVDDNFTIRVFDSETYEVLGVYSVDHLREQWQAGAEMDWAQVDSERRRLTRRMVDYHEDQGHPREDIAVRWGRANQLQEAYERDRPFAEYEIRLAQYLDMSLLPTMLGVVETFNQDDLVSTAGARSRYQMMPYVLERFGVNTYALRTENGPTVQVREEQHPLMAMEPAFTLMRGYINAVGHELPGLSAYHTGPRNIFHVYRTFLMNESRSLTRSTSVVDAFVWGLTDGFDAVSEESTFKTRSRGYIPAVMGAMRAYNPNIIDPSQTQRAARVELAAGTRTTLADLLGALADERLNWGPNTYSMSMYERFRHLNPHIDLPAADGDGIPQGGNIVLTSASGGDPVRFFVPLGGPELLETSRRVQLDAEATFIFDENTYTRPRNGTRTAADEAYAQLVDRIGQFGFTDQNREQLITLRDRFRTLAEENPSHYRTMQLRIIETHWRVWGASYWHEMERTATAATELTRITPQALHPFDIEDRPPTTLPAGPAPEN</sequence>
<feature type="region of interest" description="Disordered" evidence="1">
    <location>
        <begin position="588"/>
        <end position="607"/>
    </location>
</feature>
<dbReference type="RefSeq" id="WP_098060816.1">
    <property type="nucleotide sequence ID" value="NZ_PDEP01000001.1"/>
</dbReference>
<name>A0A2H3PAX2_9BACT</name>